<dbReference type="InterPro" id="IPR043519">
    <property type="entry name" value="NT_sf"/>
</dbReference>
<keyword evidence="2" id="KW-1277">Toxin-antitoxin system</keyword>
<evidence type="ECO:0000313" key="12">
    <source>
        <dbReference type="Proteomes" id="UP000199529"/>
    </source>
</evidence>
<feature type="domain" description="Polymerase nucleotidyl transferase" evidence="10">
    <location>
        <begin position="13"/>
        <end position="98"/>
    </location>
</feature>
<dbReference type="EMBL" id="FNOK01000070">
    <property type="protein sequence ID" value="SDZ41389.1"/>
    <property type="molecule type" value="Genomic_DNA"/>
</dbReference>
<keyword evidence="5" id="KW-0479">Metal-binding</keyword>
<keyword evidence="3" id="KW-0808">Transferase</keyword>
<dbReference type="OrthoDB" id="9803128at2"/>
<proteinExistence type="inferred from homology"/>
<evidence type="ECO:0000259" key="10">
    <source>
        <dbReference type="Pfam" id="PF01909"/>
    </source>
</evidence>
<protein>
    <recommendedName>
        <fullName evidence="10">Polymerase nucleotidyl transferase domain-containing protein</fullName>
    </recommendedName>
</protein>
<gene>
    <name evidence="11" type="ORF">SAMN05216215_107039</name>
</gene>
<dbReference type="InterPro" id="IPR002934">
    <property type="entry name" value="Polymerase_NTP_transf_dom"/>
</dbReference>
<evidence type="ECO:0000256" key="6">
    <source>
        <dbReference type="ARBA" id="ARBA00022741"/>
    </source>
</evidence>
<keyword evidence="8" id="KW-0460">Magnesium</keyword>
<dbReference type="STRING" id="418495.SAMN05216215_107039"/>
<evidence type="ECO:0000256" key="4">
    <source>
        <dbReference type="ARBA" id="ARBA00022695"/>
    </source>
</evidence>
<dbReference type="PANTHER" id="PTHR33571">
    <property type="entry name" value="SSL8005 PROTEIN"/>
    <property type="match status" value="1"/>
</dbReference>
<dbReference type="Pfam" id="PF01909">
    <property type="entry name" value="NTP_transf_2"/>
    <property type="match status" value="1"/>
</dbReference>
<evidence type="ECO:0000256" key="9">
    <source>
        <dbReference type="ARBA" id="ARBA00038276"/>
    </source>
</evidence>
<dbReference type="PANTHER" id="PTHR33571:SF12">
    <property type="entry name" value="BSL3053 PROTEIN"/>
    <property type="match status" value="1"/>
</dbReference>
<accession>A0A1H3SW82</accession>
<dbReference type="Proteomes" id="UP000199529">
    <property type="component" value="Unassembled WGS sequence"/>
</dbReference>
<keyword evidence="6" id="KW-0547">Nucleotide-binding</keyword>
<dbReference type="SUPFAM" id="SSF81301">
    <property type="entry name" value="Nucleotidyltransferase"/>
    <property type="match status" value="1"/>
</dbReference>
<keyword evidence="7" id="KW-0067">ATP-binding</keyword>
<dbReference type="AlphaFoldDB" id="A0A1H3SW82"/>
<comment type="similarity">
    <text evidence="9">Belongs to the MntA antitoxin family.</text>
</comment>
<dbReference type="GO" id="GO:0046872">
    <property type="term" value="F:metal ion binding"/>
    <property type="evidence" value="ECO:0007669"/>
    <property type="project" value="UniProtKB-KW"/>
</dbReference>
<name>A0A1H3SW82_9PSEU</name>
<dbReference type="Gene3D" id="3.30.460.10">
    <property type="entry name" value="Beta Polymerase, domain 2"/>
    <property type="match status" value="1"/>
</dbReference>
<evidence type="ECO:0000256" key="2">
    <source>
        <dbReference type="ARBA" id="ARBA00022649"/>
    </source>
</evidence>
<evidence type="ECO:0000256" key="1">
    <source>
        <dbReference type="ARBA" id="ARBA00001946"/>
    </source>
</evidence>
<evidence type="ECO:0000256" key="5">
    <source>
        <dbReference type="ARBA" id="ARBA00022723"/>
    </source>
</evidence>
<dbReference type="GO" id="GO:0005524">
    <property type="term" value="F:ATP binding"/>
    <property type="evidence" value="ECO:0007669"/>
    <property type="project" value="UniProtKB-KW"/>
</dbReference>
<dbReference type="GO" id="GO:0016779">
    <property type="term" value="F:nucleotidyltransferase activity"/>
    <property type="evidence" value="ECO:0007669"/>
    <property type="project" value="UniProtKB-KW"/>
</dbReference>
<evidence type="ECO:0000256" key="3">
    <source>
        <dbReference type="ARBA" id="ARBA00022679"/>
    </source>
</evidence>
<dbReference type="RefSeq" id="WP_093277177.1">
    <property type="nucleotide sequence ID" value="NZ_FNOK01000070.1"/>
</dbReference>
<reference evidence="12" key="1">
    <citation type="submission" date="2016-10" db="EMBL/GenBank/DDBJ databases">
        <authorList>
            <person name="Varghese N."/>
            <person name="Submissions S."/>
        </authorList>
    </citation>
    <scope>NUCLEOTIDE SEQUENCE [LARGE SCALE GENOMIC DNA]</scope>
    <source>
        <strain evidence="12">CGMCC 4.3530</strain>
    </source>
</reference>
<evidence type="ECO:0000313" key="11">
    <source>
        <dbReference type="EMBL" id="SDZ41389.1"/>
    </source>
</evidence>
<organism evidence="11 12">
    <name type="scientific">Saccharopolyspora shandongensis</name>
    <dbReference type="NCBI Taxonomy" id="418495"/>
    <lineage>
        <taxon>Bacteria</taxon>
        <taxon>Bacillati</taxon>
        <taxon>Actinomycetota</taxon>
        <taxon>Actinomycetes</taxon>
        <taxon>Pseudonocardiales</taxon>
        <taxon>Pseudonocardiaceae</taxon>
        <taxon>Saccharopolyspora</taxon>
    </lineage>
</organism>
<keyword evidence="12" id="KW-1185">Reference proteome</keyword>
<dbReference type="InterPro" id="IPR052038">
    <property type="entry name" value="Type-VII_TA_antitoxin"/>
</dbReference>
<evidence type="ECO:0000256" key="7">
    <source>
        <dbReference type="ARBA" id="ARBA00022840"/>
    </source>
</evidence>
<sequence>MHELIEAKHSEIEELCRLLSVRRLDLFGSAVGDSFDPVSSDVDVLVDFDVGPGFDYFSTYFDLKEGLERILDRPVDLVSATSIRNPYFKQHVLDSRELLYAA</sequence>
<keyword evidence="4" id="KW-0548">Nucleotidyltransferase</keyword>
<comment type="cofactor">
    <cofactor evidence="1">
        <name>Mg(2+)</name>
        <dbReference type="ChEBI" id="CHEBI:18420"/>
    </cofactor>
</comment>
<evidence type="ECO:0000256" key="8">
    <source>
        <dbReference type="ARBA" id="ARBA00022842"/>
    </source>
</evidence>